<dbReference type="InterPro" id="IPR011993">
    <property type="entry name" value="PH-like_dom_sf"/>
</dbReference>
<dbReference type="Pfam" id="PF15411">
    <property type="entry name" value="PH_10"/>
    <property type="match status" value="1"/>
</dbReference>
<dbReference type="AlphaFoldDB" id="A0A0H2R8G0"/>
<dbReference type="SUPFAM" id="SSF50729">
    <property type="entry name" value="PH domain-like"/>
    <property type="match status" value="1"/>
</dbReference>
<evidence type="ECO:0000313" key="5">
    <source>
        <dbReference type="Proteomes" id="UP000053477"/>
    </source>
</evidence>
<sequence length="1203" mass="130510">MTVVAVALNDEPTLFDTVVRQRTQPNRQVIDPSKLHSDPAVLATPSSPSKTSTSTSFSVRAASFFRHPTRVQSAFSLNSAYSGGAASHDSTTNTSAESSPQNSYAVPAKAHPYAAMVAAPVPVVSSQDPRDDEGSCPVCLEPLSSSFRLPGEKPHIVPDCGHALHESCVLRSRLRSNACFVAVYGPPPAPTRAGGIPRKSNLGVCGVCRRPMKVSDGDGSKSNKLAALTGMGERNSPMLYPGRDGPAGLRRMQSPQQQQQKPFDPTEDDPVDHPVVPRGANGQGDHPSAYIVAPSILVRPEFSTITRTHERSQPLTCIVVIELPSRRTSTHVPGPVMNDYRSSSAQGNHNGMHARHETAISSNSSNRYGSSNYSSAYSDSASTTRRLQPPGYNARSPSPDRQRASVTDTETDAYTEPPATFNSENDSPFKNITEDLRARIIDWKGHPLSGLGPLQMFDMLHVRRDSLVREFFVYLFKEAIICVEEEKKRLGGASGKGVLKLKGRIYIRHIKQVTDTSAGGELSLTIDMEDERLESFILIFRDRSSLEAWKANISSFVALHQQVTSTQNSSRAASTPDIEEFGSGTGNGTGNASKAMRMLSGSTATTSSSAERDSLLNGTGSIRSSSTSQGSIMGGPMSRLGMSHKLSTLGEDEEMYSQYDSSPTGVVSPHLSSGPSNSLAPIPHPPMDLILVVSLPPPSSAPSTAALKNRVIKTTLDFVIASLGPKDRLSFVTFEVGVGGRVRKTPFLSVGKPQSRSRLVKFINDIGSGNDPHEGHGLEDEFLVRGAKDEKTDVVTAVNHGLDVVLQRKTKNPVSGLLLVSDASDSTRRAQMDLVLARAEAANVPIHSFGYGRSHDPASLWLMSNHTGGTYTFVKDWYDLRDCVAGCVGGLMSVGILNMKLHIKIVDGHRFRIRKVSGGPNAILSSDGHDVDLEVGEVRYGERKEMLVELELDNSESSGRANGRGDHGRTLNATDQFVQRMGLDALSLDDSSDFAEGMMDRMIDEVPVFEVDGSFYDPAAFKNVSRLAHPVLLTVTLMPATGSRPRTPAQGSDPVILRRRMELLASDMITRALVLVSRKNYQQAAKIMGETRRILHTVLQSITSSLPPPSQNGSTVRNRKEILTLSTVRALQAVLTDMQVLAEALEDNVDVFAHDQRNFGAQQAMILRDQKSWTGRTPTEKLFWTSDNSIELVSRSTDWVARD</sequence>
<dbReference type="Proteomes" id="UP000053477">
    <property type="component" value="Unassembled WGS sequence"/>
</dbReference>
<dbReference type="InterPro" id="IPR051266">
    <property type="entry name" value="CLCR"/>
</dbReference>
<evidence type="ECO:0000313" key="4">
    <source>
        <dbReference type="EMBL" id="KLO07642.1"/>
    </source>
</evidence>
<feature type="region of interest" description="Disordered" evidence="2">
    <location>
        <begin position="25"/>
        <end position="54"/>
    </location>
</feature>
<feature type="compositionally biased region" description="Polar residues" evidence="2">
    <location>
        <begin position="340"/>
        <end position="349"/>
    </location>
</feature>
<keyword evidence="1" id="KW-0863">Zinc-finger</keyword>
<keyword evidence="1" id="KW-0479">Metal-binding</keyword>
<dbReference type="InterPro" id="IPR013083">
    <property type="entry name" value="Znf_RING/FYVE/PHD"/>
</dbReference>
<dbReference type="GO" id="GO:0005085">
    <property type="term" value="F:guanyl-nucleotide exchange factor activity"/>
    <property type="evidence" value="ECO:0007669"/>
    <property type="project" value="InterPro"/>
</dbReference>
<dbReference type="SUPFAM" id="SSF53300">
    <property type="entry name" value="vWA-like"/>
    <property type="match status" value="1"/>
</dbReference>
<proteinExistence type="predicted"/>
<keyword evidence="1" id="KW-0862">Zinc</keyword>
<feature type="compositionally biased region" description="Polar residues" evidence="2">
    <location>
        <begin position="88"/>
        <end position="104"/>
    </location>
</feature>
<feature type="region of interest" description="Disordered" evidence="2">
    <location>
        <begin position="328"/>
        <end position="428"/>
    </location>
</feature>
<dbReference type="GO" id="GO:0008270">
    <property type="term" value="F:zinc ion binding"/>
    <property type="evidence" value="ECO:0007669"/>
    <property type="project" value="UniProtKB-KW"/>
</dbReference>
<dbReference type="STRING" id="27342.A0A0H2R8G0"/>
<dbReference type="InterPro" id="IPR036465">
    <property type="entry name" value="vWFA_dom_sf"/>
</dbReference>
<evidence type="ECO:0000256" key="2">
    <source>
        <dbReference type="SAM" id="MobiDB-lite"/>
    </source>
</evidence>
<dbReference type="InterPro" id="IPR033511">
    <property type="entry name" value="Cdc24/Scd1_PH_dom"/>
</dbReference>
<evidence type="ECO:0000256" key="1">
    <source>
        <dbReference type="PROSITE-ProRule" id="PRU00175"/>
    </source>
</evidence>
<dbReference type="Gene3D" id="3.30.40.10">
    <property type="entry name" value="Zinc/RING finger domain, C3HC4 (zinc finger)"/>
    <property type="match status" value="1"/>
</dbReference>
<dbReference type="OrthoDB" id="299997at2759"/>
<feature type="compositionally biased region" description="Polar residues" evidence="2">
    <location>
        <begin position="658"/>
        <end position="677"/>
    </location>
</feature>
<feature type="region of interest" description="Disordered" evidence="2">
    <location>
        <begin position="232"/>
        <end position="287"/>
    </location>
</feature>
<dbReference type="InterPro" id="IPR001841">
    <property type="entry name" value="Znf_RING"/>
</dbReference>
<evidence type="ECO:0000259" key="3">
    <source>
        <dbReference type="PROSITE" id="PS50089"/>
    </source>
</evidence>
<dbReference type="PROSITE" id="PS50089">
    <property type="entry name" value="ZF_RING_2"/>
    <property type="match status" value="1"/>
</dbReference>
<feature type="region of interest" description="Disordered" evidence="2">
    <location>
        <begin position="566"/>
        <end position="677"/>
    </location>
</feature>
<dbReference type="PANTHER" id="PTHR10579:SF43">
    <property type="entry name" value="ZINC FINGER (C3HC4-TYPE RING FINGER) FAMILY PROTEIN"/>
    <property type="match status" value="1"/>
</dbReference>
<feature type="compositionally biased region" description="Low complexity" evidence="2">
    <location>
        <begin position="359"/>
        <end position="382"/>
    </location>
</feature>
<protein>
    <recommendedName>
        <fullName evidence="3">RING-type domain-containing protein</fullName>
    </recommendedName>
</protein>
<feature type="region of interest" description="Disordered" evidence="2">
    <location>
        <begin position="82"/>
        <end position="104"/>
    </location>
</feature>
<reference evidence="4 5" key="1">
    <citation type="submission" date="2015-04" db="EMBL/GenBank/DDBJ databases">
        <title>Complete genome sequence of Schizopora paradoxa KUC8140, a cosmopolitan wood degrader in East Asia.</title>
        <authorList>
            <consortium name="DOE Joint Genome Institute"/>
            <person name="Min B."/>
            <person name="Park H."/>
            <person name="Jang Y."/>
            <person name="Kim J.-J."/>
            <person name="Kim K.H."/>
            <person name="Pangilinan J."/>
            <person name="Lipzen A."/>
            <person name="Riley R."/>
            <person name="Grigoriev I.V."/>
            <person name="Spatafora J.W."/>
            <person name="Choi I.-G."/>
        </authorList>
    </citation>
    <scope>NUCLEOTIDE SEQUENCE [LARGE SCALE GENOMIC DNA]</scope>
    <source>
        <strain evidence="4 5">KUC8140</strain>
    </source>
</reference>
<dbReference type="CDD" id="cd13246">
    <property type="entry name" value="PH_Scd1"/>
    <property type="match status" value="1"/>
</dbReference>
<feature type="domain" description="RING-type" evidence="3">
    <location>
        <begin position="136"/>
        <end position="179"/>
    </location>
</feature>
<feature type="compositionally biased region" description="Low complexity" evidence="2">
    <location>
        <begin position="618"/>
        <end position="635"/>
    </location>
</feature>
<accession>A0A0H2R8G0</accession>
<feature type="compositionally biased region" description="Low complexity" evidence="2">
    <location>
        <begin position="590"/>
        <end position="609"/>
    </location>
</feature>
<dbReference type="InParanoid" id="A0A0H2R8G0"/>
<keyword evidence="5" id="KW-1185">Reference proteome</keyword>
<dbReference type="SUPFAM" id="SSF57850">
    <property type="entry name" value="RING/U-box"/>
    <property type="match status" value="1"/>
</dbReference>
<name>A0A0H2R8G0_9AGAM</name>
<dbReference type="Gene3D" id="3.40.50.410">
    <property type="entry name" value="von Willebrand factor, type A domain"/>
    <property type="match status" value="1"/>
</dbReference>
<dbReference type="SMART" id="SM00184">
    <property type="entry name" value="RING"/>
    <property type="match status" value="1"/>
</dbReference>
<feature type="compositionally biased region" description="Low complexity" evidence="2">
    <location>
        <begin position="44"/>
        <end position="54"/>
    </location>
</feature>
<dbReference type="EMBL" id="KQ086127">
    <property type="protein sequence ID" value="KLO07642.1"/>
    <property type="molecule type" value="Genomic_DNA"/>
</dbReference>
<dbReference type="PANTHER" id="PTHR10579">
    <property type="entry name" value="CALCIUM-ACTIVATED CHLORIDE CHANNEL REGULATOR"/>
    <property type="match status" value="1"/>
</dbReference>
<organism evidence="4 5">
    <name type="scientific">Schizopora paradoxa</name>
    <dbReference type="NCBI Taxonomy" id="27342"/>
    <lineage>
        <taxon>Eukaryota</taxon>
        <taxon>Fungi</taxon>
        <taxon>Dikarya</taxon>
        <taxon>Basidiomycota</taxon>
        <taxon>Agaricomycotina</taxon>
        <taxon>Agaricomycetes</taxon>
        <taxon>Hymenochaetales</taxon>
        <taxon>Schizoporaceae</taxon>
        <taxon>Schizopora</taxon>
    </lineage>
</organism>
<dbReference type="Gene3D" id="2.30.29.30">
    <property type="entry name" value="Pleckstrin-homology domain (PH domain)/Phosphotyrosine-binding domain (PTB)"/>
    <property type="match status" value="1"/>
</dbReference>
<gene>
    <name evidence="4" type="ORF">SCHPADRAFT_894474</name>
</gene>